<accession>R7U738</accession>
<gene>
    <name evidence="2" type="ORF">CAPTEDRAFT_200017</name>
</gene>
<evidence type="ECO:0000256" key="1">
    <source>
        <dbReference type="SAM" id="Coils"/>
    </source>
</evidence>
<keyword evidence="4" id="KW-1185">Reference proteome</keyword>
<keyword evidence="1" id="KW-0175">Coiled coil</keyword>
<dbReference type="EMBL" id="KB304656">
    <property type="protein sequence ID" value="ELU01794.1"/>
    <property type="molecule type" value="Genomic_DNA"/>
</dbReference>
<feature type="coiled-coil region" evidence="1">
    <location>
        <begin position="207"/>
        <end position="248"/>
    </location>
</feature>
<proteinExistence type="predicted"/>
<sequence>MYEREKYHASMWRQKVARDLEEVEMKSHGWKKDPSYFIFKEGLKRDMLLRDLIIEWRRWRNHYFAKKYMLAKIRLLEFSLNQVKPSIARTVEEEVNHLGSEDVNVDQDANSGSENSIRVICKRTADVETNSALLRSMMIQLMTNLRLMERLLREQHHGVRVEMIAVAGTRCGSKDSREMVGFSKEEIDTLVQDTVDAAIRNTTTLFNQKLRDLQERHDKEMEELRGQLTEEKEEVIKLRAQIRETTLAANELEQYSRRSHIRIHGLSLTAGTDCKGAVAAFIRQRVKDRQGRSLEVNADDFDAAHPLPLRRANPPVEHQAAPKERIPAIIVRFFSRDKRDLVLSCRRSLK</sequence>
<dbReference type="AlphaFoldDB" id="R7U738"/>
<dbReference type="Proteomes" id="UP000014760">
    <property type="component" value="Unassembled WGS sequence"/>
</dbReference>
<evidence type="ECO:0000313" key="2">
    <source>
        <dbReference type="EMBL" id="ELU01794.1"/>
    </source>
</evidence>
<reference evidence="2 4" key="2">
    <citation type="journal article" date="2013" name="Nature">
        <title>Insights into bilaterian evolution from three spiralian genomes.</title>
        <authorList>
            <person name="Simakov O."/>
            <person name="Marletaz F."/>
            <person name="Cho S.J."/>
            <person name="Edsinger-Gonzales E."/>
            <person name="Havlak P."/>
            <person name="Hellsten U."/>
            <person name="Kuo D.H."/>
            <person name="Larsson T."/>
            <person name="Lv J."/>
            <person name="Arendt D."/>
            <person name="Savage R."/>
            <person name="Osoegawa K."/>
            <person name="de Jong P."/>
            <person name="Grimwood J."/>
            <person name="Chapman J.A."/>
            <person name="Shapiro H."/>
            <person name="Aerts A."/>
            <person name="Otillar R.P."/>
            <person name="Terry A.Y."/>
            <person name="Boore J.L."/>
            <person name="Grigoriev I.V."/>
            <person name="Lindberg D.R."/>
            <person name="Seaver E.C."/>
            <person name="Weisblat D.A."/>
            <person name="Putnam N.H."/>
            <person name="Rokhsar D.S."/>
        </authorList>
    </citation>
    <scope>NUCLEOTIDE SEQUENCE</scope>
    <source>
        <strain evidence="2 4">I ESC-2004</strain>
    </source>
</reference>
<reference evidence="3" key="3">
    <citation type="submission" date="2015-06" db="UniProtKB">
        <authorList>
            <consortium name="EnsemblMetazoa"/>
        </authorList>
    </citation>
    <scope>IDENTIFICATION</scope>
</reference>
<name>R7U738_CAPTE</name>
<dbReference type="EnsemblMetazoa" id="CapteT200017">
    <property type="protein sequence ID" value="CapteP200017"/>
    <property type="gene ID" value="CapteG200017"/>
</dbReference>
<organism evidence="2">
    <name type="scientific">Capitella teleta</name>
    <name type="common">Polychaete worm</name>
    <dbReference type="NCBI Taxonomy" id="283909"/>
    <lineage>
        <taxon>Eukaryota</taxon>
        <taxon>Metazoa</taxon>
        <taxon>Spiralia</taxon>
        <taxon>Lophotrochozoa</taxon>
        <taxon>Annelida</taxon>
        <taxon>Polychaeta</taxon>
        <taxon>Sedentaria</taxon>
        <taxon>Scolecida</taxon>
        <taxon>Capitellidae</taxon>
        <taxon>Capitella</taxon>
    </lineage>
</organism>
<dbReference type="EMBL" id="AMQN01025371">
    <property type="status" value="NOT_ANNOTATED_CDS"/>
    <property type="molecule type" value="Genomic_DNA"/>
</dbReference>
<dbReference type="HOGENOM" id="CLU_793600_0_0_1"/>
<reference evidence="4" key="1">
    <citation type="submission" date="2012-12" db="EMBL/GenBank/DDBJ databases">
        <authorList>
            <person name="Hellsten U."/>
            <person name="Grimwood J."/>
            <person name="Chapman J.A."/>
            <person name="Shapiro H."/>
            <person name="Aerts A."/>
            <person name="Otillar R.P."/>
            <person name="Terry A.Y."/>
            <person name="Boore J.L."/>
            <person name="Simakov O."/>
            <person name="Marletaz F."/>
            <person name="Cho S.-J."/>
            <person name="Edsinger-Gonzales E."/>
            <person name="Havlak P."/>
            <person name="Kuo D.-H."/>
            <person name="Larsson T."/>
            <person name="Lv J."/>
            <person name="Arendt D."/>
            <person name="Savage R."/>
            <person name="Osoegawa K."/>
            <person name="de Jong P."/>
            <person name="Lindberg D.R."/>
            <person name="Seaver E.C."/>
            <person name="Weisblat D.A."/>
            <person name="Putnam N.H."/>
            <person name="Grigoriev I.V."/>
            <person name="Rokhsar D.S."/>
        </authorList>
    </citation>
    <scope>NUCLEOTIDE SEQUENCE</scope>
    <source>
        <strain evidence="4">I ESC-2004</strain>
    </source>
</reference>
<evidence type="ECO:0000313" key="3">
    <source>
        <dbReference type="EnsemblMetazoa" id="CapteP200017"/>
    </source>
</evidence>
<protein>
    <submittedName>
        <fullName evidence="2 3">Uncharacterized protein</fullName>
    </submittedName>
</protein>
<evidence type="ECO:0000313" key="4">
    <source>
        <dbReference type="Proteomes" id="UP000014760"/>
    </source>
</evidence>
<feature type="non-terminal residue" evidence="2">
    <location>
        <position position="350"/>
    </location>
</feature>